<dbReference type="InterPro" id="IPR036397">
    <property type="entry name" value="RNaseH_sf"/>
</dbReference>
<dbReference type="EMBL" id="JBITLV010000014">
    <property type="protein sequence ID" value="MFI7589949.1"/>
    <property type="molecule type" value="Genomic_DNA"/>
</dbReference>
<dbReference type="Proteomes" id="UP001612915">
    <property type="component" value="Unassembled WGS sequence"/>
</dbReference>
<dbReference type="Pfam" id="PF13011">
    <property type="entry name" value="LZ_Tnp_IS481"/>
    <property type="match status" value="1"/>
</dbReference>
<proteinExistence type="predicted"/>
<dbReference type="PROSITE" id="PS50994">
    <property type="entry name" value="INTEGRASE"/>
    <property type="match status" value="1"/>
</dbReference>
<dbReference type="InterPro" id="IPR024967">
    <property type="entry name" value="DNA-bd_IS481-type"/>
</dbReference>
<dbReference type="InterPro" id="IPR009057">
    <property type="entry name" value="Homeodomain-like_sf"/>
</dbReference>
<keyword evidence="3" id="KW-1185">Reference proteome</keyword>
<sequence>MSHANARLTVHGRLLLVLRVVRDGRPVAHVARELGVSRQCAHRWVARYLCEGEAGLRDRSSRPHRMPSATSVKVETRVLAARAKLRAGRDVVAAATKVPARTVSRILARHGVPRLAECDPITGLPIRASRVTTCRYERDHPGDLIHVDVKKLGKIPPGGGWRVHGRAVTTADKHKRPKIGFDYVHAAVDDHSRLAYAEILPDEKGPTTAEFVLRAAAWFAAHGITVREVITDNAFNYVHSRDFAAAIEAIGAKHRRIRPHCPWQNGKVERFNRTLALEWAYRRPFASNAARARALAPWLKTYNTQRGHHALGGQPPISRVVSPT</sequence>
<dbReference type="PANTHER" id="PTHR35004:SF7">
    <property type="entry name" value="INTEGRASE PROTEIN"/>
    <property type="match status" value="1"/>
</dbReference>
<dbReference type="NCBIfam" id="NF033577">
    <property type="entry name" value="transpos_IS481"/>
    <property type="match status" value="1"/>
</dbReference>
<dbReference type="SUPFAM" id="SSF53098">
    <property type="entry name" value="Ribonuclease H-like"/>
    <property type="match status" value="1"/>
</dbReference>
<evidence type="ECO:0000313" key="2">
    <source>
        <dbReference type="EMBL" id="MFI7589949.1"/>
    </source>
</evidence>
<feature type="domain" description="Integrase catalytic" evidence="1">
    <location>
        <begin position="152"/>
        <end position="324"/>
    </location>
</feature>
<dbReference type="PANTHER" id="PTHR35004">
    <property type="entry name" value="TRANSPOSASE RV3428C-RELATED"/>
    <property type="match status" value="1"/>
</dbReference>
<dbReference type="Pfam" id="PF13683">
    <property type="entry name" value="rve_3"/>
    <property type="match status" value="1"/>
</dbReference>
<dbReference type="InterPro" id="IPR001584">
    <property type="entry name" value="Integrase_cat-core"/>
</dbReference>
<evidence type="ECO:0000313" key="3">
    <source>
        <dbReference type="Proteomes" id="UP001612915"/>
    </source>
</evidence>
<dbReference type="Gene3D" id="3.30.420.10">
    <property type="entry name" value="Ribonuclease H-like superfamily/Ribonuclease H"/>
    <property type="match status" value="1"/>
</dbReference>
<accession>A0ABW8AU80</accession>
<dbReference type="RefSeq" id="WP_398284553.1">
    <property type="nucleotide sequence ID" value="NZ_JBITLV010000014.1"/>
</dbReference>
<dbReference type="InterPro" id="IPR047656">
    <property type="entry name" value="IS481-like_transpos"/>
</dbReference>
<comment type="caution">
    <text evidence="2">The sequence shown here is derived from an EMBL/GenBank/DDBJ whole genome shotgun (WGS) entry which is preliminary data.</text>
</comment>
<organism evidence="2 3">
    <name type="scientific">Spongisporangium articulatum</name>
    <dbReference type="NCBI Taxonomy" id="3362603"/>
    <lineage>
        <taxon>Bacteria</taxon>
        <taxon>Bacillati</taxon>
        <taxon>Actinomycetota</taxon>
        <taxon>Actinomycetes</taxon>
        <taxon>Kineosporiales</taxon>
        <taxon>Kineosporiaceae</taxon>
        <taxon>Spongisporangium</taxon>
    </lineage>
</organism>
<gene>
    <name evidence="2" type="ORF">ACIB24_23000</name>
</gene>
<evidence type="ECO:0000259" key="1">
    <source>
        <dbReference type="PROSITE" id="PS50994"/>
    </source>
</evidence>
<dbReference type="SUPFAM" id="SSF46689">
    <property type="entry name" value="Homeodomain-like"/>
    <property type="match status" value="1"/>
</dbReference>
<protein>
    <submittedName>
        <fullName evidence="2">IS481 family transposase</fullName>
    </submittedName>
</protein>
<dbReference type="InterPro" id="IPR012337">
    <property type="entry name" value="RNaseH-like_sf"/>
</dbReference>
<reference evidence="2 3" key="1">
    <citation type="submission" date="2024-10" db="EMBL/GenBank/DDBJ databases">
        <title>The Natural Products Discovery Center: Release of the First 8490 Sequenced Strains for Exploring Actinobacteria Biosynthetic Diversity.</title>
        <authorList>
            <person name="Kalkreuter E."/>
            <person name="Kautsar S.A."/>
            <person name="Yang D."/>
            <person name="Bader C.D."/>
            <person name="Teijaro C.N."/>
            <person name="Fluegel L."/>
            <person name="Davis C.M."/>
            <person name="Simpson J.R."/>
            <person name="Lauterbach L."/>
            <person name="Steele A.D."/>
            <person name="Gui C."/>
            <person name="Meng S."/>
            <person name="Li G."/>
            <person name="Viehrig K."/>
            <person name="Ye F."/>
            <person name="Su P."/>
            <person name="Kiefer A.F."/>
            <person name="Nichols A."/>
            <person name="Cepeda A.J."/>
            <person name="Yan W."/>
            <person name="Fan B."/>
            <person name="Jiang Y."/>
            <person name="Adhikari A."/>
            <person name="Zheng C.-J."/>
            <person name="Schuster L."/>
            <person name="Cowan T.M."/>
            <person name="Smanski M.J."/>
            <person name="Chevrette M.G."/>
            <person name="De Carvalho L.P.S."/>
            <person name="Shen B."/>
        </authorList>
    </citation>
    <scope>NUCLEOTIDE SEQUENCE [LARGE SCALE GENOMIC DNA]</scope>
    <source>
        <strain evidence="2 3">NPDC049639</strain>
    </source>
</reference>
<name>A0ABW8AU80_9ACTN</name>